<evidence type="ECO:0000256" key="1">
    <source>
        <dbReference type="ARBA" id="ARBA00022714"/>
    </source>
</evidence>
<dbReference type="InterPro" id="IPR051452">
    <property type="entry name" value="Diverse_Oxidoreductases"/>
</dbReference>
<reference evidence="6" key="1">
    <citation type="submission" date="2013-08" db="EMBL/GenBank/DDBJ databases">
        <authorList>
            <person name="Mendez C."/>
            <person name="Richter M."/>
            <person name="Ferrer M."/>
            <person name="Sanchez J."/>
        </authorList>
    </citation>
    <scope>NUCLEOTIDE SEQUENCE</scope>
</reference>
<gene>
    <name evidence="6" type="ORF">B1B_12685</name>
</gene>
<keyword evidence="3" id="KW-0560">Oxidoreductase</keyword>
<evidence type="ECO:0000256" key="2">
    <source>
        <dbReference type="ARBA" id="ARBA00022723"/>
    </source>
</evidence>
<dbReference type="EMBL" id="AUZY01008327">
    <property type="protein sequence ID" value="EQD46281.1"/>
    <property type="molecule type" value="Genomic_DNA"/>
</dbReference>
<comment type="caution">
    <text evidence="6">The sequence shown here is derived from an EMBL/GenBank/DDBJ whole genome shotgun (WGS) entry which is preliminary data.</text>
</comment>
<dbReference type="GO" id="GO:0016491">
    <property type="term" value="F:oxidoreductase activity"/>
    <property type="evidence" value="ECO:0007669"/>
    <property type="project" value="UniProtKB-KW"/>
</dbReference>
<dbReference type="PANTHER" id="PTHR44379:SF5">
    <property type="entry name" value="OXIDOREDUCTASE WITH IRON-SULFUR SUBUNIT"/>
    <property type="match status" value="1"/>
</dbReference>
<evidence type="ECO:0000256" key="5">
    <source>
        <dbReference type="ARBA" id="ARBA00023014"/>
    </source>
</evidence>
<dbReference type="PANTHER" id="PTHR44379">
    <property type="entry name" value="OXIDOREDUCTASE WITH IRON-SULFUR SUBUNIT"/>
    <property type="match status" value="1"/>
</dbReference>
<keyword evidence="5" id="KW-0411">Iron-sulfur</keyword>
<sequence length="74" mass="8180">MVMVQALRLKVNGVERVDEIEPRLLLLYYLREMCGLTGTHVGCDTSQYGACTVLLNGAPSRPATCWPSRPRGQS</sequence>
<organism evidence="6">
    <name type="scientific">mine drainage metagenome</name>
    <dbReference type="NCBI Taxonomy" id="410659"/>
    <lineage>
        <taxon>unclassified sequences</taxon>
        <taxon>metagenomes</taxon>
        <taxon>ecological metagenomes</taxon>
    </lineage>
</organism>
<keyword evidence="4" id="KW-0408">Iron</keyword>
<dbReference type="Gene3D" id="3.10.20.30">
    <property type="match status" value="1"/>
</dbReference>
<dbReference type="GO" id="GO:0046872">
    <property type="term" value="F:metal ion binding"/>
    <property type="evidence" value="ECO:0007669"/>
    <property type="project" value="UniProtKB-KW"/>
</dbReference>
<dbReference type="InterPro" id="IPR012675">
    <property type="entry name" value="Beta-grasp_dom_sf"/>
</dbReference>
<proteinExistence type="predicted"/>
<reference evidence="6" key="2">
    <citation type="journal article" date="2014" name="ISME J.">
        <title>Microbial stratification in low pH oxic and suboxic macroscopic growths along an acid mine drainage.</title>
        <authorList>
            <person name="Mendez-Garcia C."/>
            <person name="Mesa V."/>
            <person name="Sprenger R.R."/>
            <person name="Richter M."/>
            <person name="Diez M.S."/>
            <person name="Solano J."/>
            <person name="Bargiela R."/>
            <person name="Golyshina O.V."/>
            <person name="Manteca A."/>
            <person name="Ramos J.L."/>
            <person name="Gallego J.R."/>
            <person name="Llorente I."/>
            <person name="Martins Dos Santos V.A."/>
            <person name="Jensen O.N."/>
            <person name="Pelaez A.I."/>
            <person name="Sanchez J."/>
            <person name="Ferrer M."/>
        </authorList>
    </citation>
    <scope>NUCLEOTIDE SEQUENCE</scope>
</reference>
<evidence type="ECO:0000256" key="4">
    <source>
        <dbReference type="ARBA" id="ARBA00023004"/>
    </source>
</evidence>
<keyword evidence="1" id="KW-0001">2Fe-2S</keyword>
<keyword evidence="2" id="KW-0479">Metal-binding</keyword>
<name>T0ZDS0_9ZZZZ</name>
<dbReference type="GO" id="GO:0051537">
    <property type="term" value="F:2 iron, 2 sulfur cluster binding"/>
    <property type="evidence" value="ECO:0007669"/>
    <property type="project" value="UniProtKB-KW"/>
</dbReference>
<dbReference type="SUPFAM" id="SSF54292">
    <property type="entry name" value="2Fe-2S ferredoxin-like"/>
    <property type="match status" value="1"/>
</dbReference>
<dbReference type="AlphaFoldDB" id="T0ZDS0"/>
<protein>
    <submittedName>
        <fullName evidence="6">Carbon monoxide dehydrogenase small subunit</fullName>
    </submittedName>
</protein>
<dbReference type="InterPro" id="IPR036010">
    <property type="entry name" value="2Fe-2S_ferredoxin-like_sf"/>
</dbReference>
<evidence type="ECO:0000313" key="6">
    <source>
        <dbReference type="EMBL" id="EQD46281.1"/>
    </source>
</evidence>
<accession>T0ZDS0</accession>
<evidence type="ECO:0000256" key="3">
    <source>
        <dbReference type="ARBA" id="ARBA00023002"/>
    </source>
</evidence>